<comment type="catalytic activity">
    <reaction evidence="1">
        <text>Thiol-dependent hydrolysis of ester, thioester, amide, peptide and isopeptide bonds formed by the C-terminal Gly of ubiquitin (a 76-residue protein attached to proteins as an intracellular targeting signal).</text>
        <dbReference type="EC" id="3.4.19.12"/>
    </reaction>
</comment>
<dbReference type="Proteomes" id="UP001428341">
    <property type="component" value="Unassembled WGS sequence"/>
</dbReference>
<dbReference type="EMBL" id="JBCGBO010000024">
    <property type="protein sequence ID" value="KAK9181139.1"/>
    <property type="molecule type" value="Genomic_DNA"/>
</dbReference>
<sequence length="138" mass="15232">MPQSLVSVASAIINTQSFVTDSCRHHPWAVTASSCHHPWALTASSHHQYSVVRHCNRAAAVAAVLPQSPFKPLLGKATDVLSGCLGNAYRMAFLVKFIRVIHEGETLQEIKVRIQGKLLVPDEEFAKWKFAFLSLGRP</sequence>
<evidence type="ECO:0000256" key="5">
    <source>
        <dbReference type="ARBA" id="ARBA00022786"/>
    </source>
</evidence>
<organism evidence="9 10">
    <name type="scientific">Citrus x changshan-huyou</name>
    <dbReference type="NCBI Taxonomy" id="2935761"/>
    <lineage>
        <taxon>Eukaryota</taxon>
        <taxon>Viridiplantae</taxon>
        <taxon>Streptophyta</taxon>
        <taxon>Embryophyta</taxon>
        <taxon>Tracheophyta</taxon>
        <taxon>Spermatophyta</taxon>
        <taxon>Magnoliopsida</taxon>
        <taxon>eudicotyledons</taxon>
        <taxon>Gunneridae</taxon>
        <taxon>Pentapetalae</taxon>
        <taxon>rosids</taxon>
        <taxon>malvids</taxon>
        <taxon>Sapindales</taxon>
        <taxon>Rutaceae</taxon>
        <taxon>Aurantioideae</taxon>
        <taxon>Citrus</taxon>
    </lineage>
</organism>
<comment type="caution">
    <text evidence="9">The sequence shown here is derived from an EMBL/GenBank/DDBJ whole genome shotgun (WGS) entry which is preliminary data.</text>
</comment>
<evidence type="ECO:0000313" key="9">
    <source>
        <dbReference type="EMBL" id="KAK9181139.1"/>
    </source>
</evidence>
<keyword evidence="5" id="KW-0833">Ubl conjugation pathway</keyword>
<evidence type="ECO:0000256" key="7">
    <source>
        <dbReference type="ARBA" id="ARBA00022807"/>
    </source>
</evidence>
<keyword evidence="4" id="KW-0645">Protease</keyword>
<dbReference type="GO" id="GO:0004843">
    <property type="term" value="F:cysteine-type deubiquitinase activity"/>
    <property type="evidence" value="ECO:0007669"/>
    <property type="project" value="UniProtKB-EC"/>
</dbReference>
<proteinExistence type="inferred from homology"/>
<protein>
    <recommendedName>
        <fullName evidence="3">ubiquitinyl hydrolase 1</fullName>
        <ecNumber evidence="3">3.4.19.12</ecNumber>
    </recommendedName>
</protein>
<accession>A0AAP0LNL4</accession>
<gene>
    <name evidence="9" type="ORF">WN944_024276</name>
</gene>
<comment type="similarity">
    <text evidence="2">Belongs to the peptidase C19 family.</text>
</comment>
<keyword evidence="7" id="KW-0788">Thiol protease</keyword>
<dbReference type="EC" id="3.4.19.12" evidence="3"/>
<dbReference type="InterPro" id="IPR029346">
    <property type="entry name" value="USP_C"/>
</dbReference>
<name>A0AAP0LNL4_9ROSI</name>
<keyword evidence="10" id="KW-1185">Reference proteome</keyword>
<feature type="domain" description="Ubiquitin carboxyl-terminal hydrolase C-terminal" evidence="8">
    <location>
        <begin position="96"/>
        <end position="134"/>
    </location>
</feature>
<evidence type="ECO:0000256" key="4">
    <source>
        <dbReference type="ARBA" id="ARBA00022670"/>
    </source>
</evidence>
<evidence type="ECO:0000256" key="2">
    <source>
        <dbReference type="ARBA" id="ARBA00009085"/>
    </source>
</evidence>
<evidence type="ECO:0000256" key="1">
    <source>
        <dbReference type="ARBA" id="ARBA00000707"/>
    </source>
</evidence>
<dbReference type="GO" id="GO:0006508">
    <property type="term" value="P:proteolysis"/>
    <property type="evidence" value="ECO:0007669"/>
    <property type="project" value="UniProtKB-KW"/>
</dbReference>
<dbReference type="AlphaFoldDB" id="A0AAP0LNL4"/>
<evidence type="ECO:0000313" key="10">
    <source>
        <dbReference type="Proteomes" id="UP001428341"/>
    </source>
</evidence>
<reference evidence="9 10" key="1">
    <citation type="submission" date="2024-05" db="EMBL/GenBank/DDBJ databases">
        <title>Haplotype-resolved chromosome-level genome assembly of Huyou (Citrus changshanensis).</title>
        <authorList>
            <person name="Miao C."/>
            <person name="Chen W."/>
            <person name="Wu Y."/>
            <person name="Wang L."/>
            <person name="Zhao S."/>
            <person name="Grierson D."/>
            <person name="Xu C."/>
            <person name="Chen K."/>
        </authorList>
    </citation>
    <scope>NUCLEOTIDE SEQUENCE [LARGE SCALE GENOMIC DNA]</scope>
    <source>
        <strain evidence="9">01-14</strain>
        <tissue evidence="9">Leaf</tissue>
    </source>
</reference>
<keyword evidence="6" id="KW-0378">Hydrolase</keyword>
<dbReference type="Pfam" id="PF14533">
    <property type="entry name" value="USP7_C2"/>
    <property type="match status" value="1"/>
</dbReference>
<evidence type="ECO:0000256" key="6">
    <source>
        <dbReference type="ARBA" id="ARBA00022801"/>
    </source>
</evidence>
<evidence type="ECO:0000259" key="8">
    <source>
        <dbReference type="Pfam" id="PF14533"/>
    </source>
</evidence>
<evidence type="ECO:0000256" key="3">
    <source>
        <dbReference type="ARBA" id="ARBA00012759"/>
    </source>
</evidence>